<dbReference type="AlphaFoldDB" id="A0A8S2FB71"/>
<organism evidence="2 4">
    <name type="scientific">Didymodactylos carnosus</name>
    <dbReference type="NCBI Taxonomy" id="1234261"/>
    <lineage>
        <taxon>Eukaryota</taxon>
        <taxon>Metazoa</taxon>
        <taxon>Spiralia</taxon>
        <taxon>Gnathifera</taxon>
        <taxon>Rotifera</taxon>
        <taxon>Eurotatoria</taxon>
        <taxon>Bdelloidea</taxon>
        <taxon>Philodinida</taxon>
        <taxon>Philodinidae</taxon>
        <taxon>Didymodactylos</taxon>
    </lineage>
</organism>
<gene>
    <name evidence="2" type="ORF">OVA965_LOCUS33311</name>
    <name evidence="3" type="ORF">TMI583_LOCUS34197</name>
</gene>
<reference evidence="2" key="1">
    <citation type="submission" date="2021-02" db="EMBL/GenBank/DDBJ databases">
        <authorList>
            <person name="Nowell W R."/>
        </authorList>
    </citation>
    <scope>NUCLEOTIDE SEQUENCE</scope>
</reference>
<comment type="caution">
    <text evidence="2">The sequence shown here is derived from an EMBL/GenBank/DDBJ whole genome shotgun (WGS) entry which is preliminary data.</text>
</comment>
<evidence type="ECO:0000313" key="2">
    <source>
        <dbReference type="EMBL" id="CAF1409221.1"/>
    </source>
</evidence>
<evidence type="ECO:0000313" key="3">
    <source>
        <dbReference type="EMBL" id="CAF4213868.1"/>
    </source>
</evidence>
<dbReference type="Proteomes" id="UP000682733">
    <property type="component" value="Unassembled WGS sequence"/>
</dbReference>
<dbReference type="EMBL" id="CAJNOK010026818">
    <property type="protein sequence ID" value="CAF1409221.1"/>
    <property type="molecule type" value="Genomic_DNA"/>
</dbReference>
<sequence length="129" mass="14415">MGMCCSSKKHHNVSNKLTSLPSTIESVSHDVPPTNTDQATKKGQHQITPIHFTIRQSSHLSSEDEFKFLEYEDIQVVLNSNAITDIFGKTFQHSFSTDTAQLELELAAIVMNEEVTAPLHQSDAFELNK</sequence>
<accession>A0A8S2FB71</accession>
<protein>
    <submittedName>
        <fullName evidence="2">Uncharacterized protein</fullName>
    </submittedName>
</protein>
<feature type="region of interest" description="Disordered" evidence="1">
    <location>
        <begin position="25"/>
        <end position="45"/>
    </location>
</feature>
<name>A0A8S2FB71_9BILA</name>
<evidence type="ECO:0000256" key="1">
    <source>
        <dbReference type="SAM" id="MobiDB-lite"/>
    </source>
</evidence>
<proteinExistence type="predicted"/>
<evidence type="ECO:0000313" key="4">
    <source>
        <dbReference type="Proteomes" id="UP000677228"/>
    </source>
</evidence>
<dbReference type="EMBL" id="CAJOBA010048562">
    <property type="protein sequence ID" value="CAF4213868.1"/>
    <property type="molecule type" value="Genomic_DNA"/>
</dbReference>
<dbReference type="Proteomes" id="UP000677228">
    <property type="component" value="Unassembled WGS sequence"/>
</dbReference>